<evidence type="ECO:0000256" key="8">
    <source>
        <dbReference type="HAMAP-Rule" id="MF_00440"/>
    </source>
</evidence>
<proteinExistence type="inferred from homology"/>
<comment type="caution">
    <text evidence="10">The sequence shown here is derived from an EMBL/GenBank/DDBJ whole genome shotgun (WGS) entry which is preliminary data.</text>
</comment>
<dbReference type="GO" id="GO:0045892">
    <property type="term" value="P:negative regulation of DNA-templated transcription"/>
    <property type="evidence" value="ECO:0007669"/>
    <property type="project" value="UniProtKB-UniRule"/>
</dbReference>
<dbReference type="PANTHER" id="PTHR30455:SF2">
    <property type="entry name" value="TRANSCRIPTIONAL REPRESSOR NRDR"/>
    <property type="match status" value="1"/>
</dbReference>
<dbReference type="GO" id="GO:0008270">
    <property type="term" value="F:zinc ion binding"/>
    <property type="evidence" value="ECO:0007669"/>
    <property type="project" value="UniProtKB-UniRule"/>
</dbReference>
<feature type="zinc finger region" evidence="8">
    <location>
        <begin position="3"/>
        <end position="34"/>
    </location>
</feature>
<evidence type="ECO:0000256" key="4">
    <source>
        <dbReference type="ARBA" id="ARBA00022840"/>
    </source>
</evidence>
<keyword evidence="6 8" id="KW-0238">DNA-binding</keyword>
<comment type="cofactor">
    <cofactor evidence="8">
        <name>Zn(2+)</name>
        <dbReference type="ChEBI" id="CHEBI:29105"/>
    </cofactor>
    <text evidence="8">Binds 1 zinc ion.</text>
</comment>
<dbReference type="NCBIfam" id="TIGR00244">
    <property type="entry name" value="transcriptional regulator NrdR"/>
    <property type="match status" value="1"/>
</dbReference>
<dbReference type="InterPro" id="IPR055173">
    <property type="entry name" value="NrdR-like_N"/>
</dbReference>
<feature type="domain" description="ATP-cone" evidence="9">
    <location>
        <begin position="49"/>
        <end position="139"/>
    </location>
</feature>
<evidence type="ECO:0000256" key="6">
    <source>
        <dbReference type="ARBA" id="ARBA00023125"/>
    </source>
</evidence>
<protein>
    <recommendedName>
        <fullName evidence="8">Transcriptional repressor NrdR</fullName>
    </recommendedName>
</protein>
<dbReference type="InterPro" id="IPR003796">
    <property type="entry name" value="RNR_NrdR-like"/>
</dbReference>
<evidence type="ECO:0000313" key="11">
    <source>
        <dbReference type="Proteomes" id="UP000886852"/>
    </source>
</evidence>
<gene>
    <name evidence="8 10" type="primary">nrdR</name>
    <name evidence="10" type="ORF">IAC72_03395</name>
</gene>
<keyword evidence="1 8" id="KW-0678">Repressor</keyword>
<evidence type="ECO:0000256" key="2">
    <source>
        <dbReference type="ARBA" id="ARBA00022741"/>
    </source>
</evidence>
<evidence type="ECO:0000313" key="10">
    <source>
        <dbReference type="EMBL" id="HIU91034.1"/>
    </source>
</evidence>
<dbReference type="Pfam" id="PF22811">
    <property type="entry name" value="Zn_ribbon_NrdR"/>
    <property type="match status" value="1"/>
</dbReference>
<keyword evidence="8" id="KW-0479">Metal-binding</keyword>
<evidence type="ECO:0000256" key="7">
    <source>
        <dbReference type="ARBA" id="ARBA00023163"/>
    </source>
</evidence>
<name>A0A9D1MX04_9BACT</name>
<dbReference type="GO" id="GO:0005524">
    <property type="term" value="F:ATP binding"/>
    <property type="evidence" value="ECO:0007669"/>
    <property type="project" value="UniProtKB-UniRule"/>
</dbReference>
<keyword evidence="5 8" id="KW-0805">Transcription regulation</keyword>
<keyword evidence="8" id="KW-0862">Zinc</keyword>
<dbReference type="PROSITE" id="PS51161">
    <property type="entry name" value="ATP_CONE"/>
    <property type="match status" value="1"/>
</dbReference>
<dbReference type="EMBL" id="DVOC01000058">
    <property type="protein sequence ID" value="HIU91034.1"/>
    <property type="molecule type" value="Genomic_DNA"/>
</dbReference>
<keyword evidence="2 8" id="KW-0547">Nucleotide-binding</keyword>
<organism evidence="10 11">
    <name type="scientific">Candidatus Fimimonas merdipullorum</name>
    <dbReference type="NCBI Taxonomy" id="2840822"/>
    <lineage>
        <taxon>Bacteria</taxon>
        <taxon>Pseudomonadati</taxon>
        <taxon>Myxococcota</taxon>
        <taxon>Myxococcia</taxon>
        <taxon>Myxococcales</taxon>
        <taxon>Cystobacterineae</taxon>
        <taxon>Myxococcaceae</taxon>
        <taxon>Myxococcaceae incertae sedis</taxon>
        <taxon>Candidatus Fimimonas</taxon>
    </lineage>
</organism>
<evidence type="ECO:0000256" key="1">
    <source>
        <dbReference type="ARBA" id="ARBA00022491"/>
    </source>
</evidence>
<dbReference type="Proteomes" id="UP000886852">
    <property type="component" value="Unassembled WGS sequence"/>
</dbReference>
<evidence type="ECO:0000256" key="3">
    <source>
        <dbReference type="ARBA" id="ARBA00022771"/>
    </source>
</evidence>
<dbReference type="Pfam" id="PF03477">
    <property type="entry name" value="ATP-cone"/>
    <property type="match status" value="1"/>
</dbReference>
<evidence type="ECO:0000259" key="9">
    <source>
        <dbReference type="PROSITE" id="PS51161"/>
    </source>
</evidence>
<evidence type="ECO:0000256" key="5">
    <source>
        <dbReference type="ARBA" id="ARBA00023015"/>
    </source>
</evidence>
<keyword evidence="3 8" id="KW-0863">Zinc-finger</keyword>
<dbReference type="AlphaFoldDB" id="A0A9D1MX04"/>
<sequence>MKCMYCGCEDSKVIDSRSTDDGRSIRRRRECSNCGRRFTTFETIESVPLLVVKRDGTRQLFEKEKLKNGIIRACEKRPISMAQIDGVADNIEKALYNSLEQEVSSQKIGDLVMQELKTLDEVAYIRFAAVYRQFKDSATFIEEMRKIFGEKPGGAKQ</sequence>
<comment type="similarity">
    <text evidence="8">Belongs to the NrdR family.</text>
</comment>
<dbReference type="PANTHER" id="PTHR30455">
    <property type="entry name" value="TRANSCRIPTIONAL REPRESSOR NRDR"/>
    <property type="match status" value="1"/>
</dbReference>
<keyword evidence="4 8" id="KW-0067">ATP-binding</keyword>
<accession>A0A9D1MX04</accession>
<reference evidence="10" key="1">
    <citation type="submission" date="2020-10" db="EMBL/GenBank/DDBJ databases">
        <authorList>
            <person name="Gilroy R."/>
        </authorList>
    </citation>
    <scope>NUCLEOTIDE SEQUENCE</scope>
    <source>
        <strain evidence="10">ChiHjej12B11-7776</strain>
    </source>
</reference>
<dbReference type="GO" id="GO:0003677">
    <property type="term" value="F:DNA binding"/>
    <property type="evidence" value="ECO:0007669"/>
    <property type="project" value="UniProtKB-KW"/>
</dbReference>
<reference evidence="10" key="2">
    <citation type="journal article" date="2021" name="PeerJ">
        <title>Extensive microbial diversity within the chicken gut microbiome revealed by metagenomics and culture.</title>
        <authorList>
            <person name="Gilroy R."/>
            <person name="Ravi A."/>
            <person name="Getino M."/>
            <person name="Pursley I."/>
            <person name="Horton D.L."/>
            <person name="Alikhan N.F."/>
            <person name="Baker D."/>
            <person name="Gharbi K."/>
            <person name="Hall N."/>
            <person name="Watson M."/>
            <person name="Adriaenssens E.M."/>
            <person name="Foster-Nyarko E."/>
            <person name="Jarju S."/>
            <person name="Secka A."/>
            <person name="Antonio M."/>
            <person name="Oren A."/>
            <person name="Chaudhuri R.R."/>
            <person name="La Ragione R."/>
            <person name="Hildebrand F."/>
            <person name="Pallen M.J."/>
        </authorList>
    </citation>
    <scope>NUCLEOTIDE SEQUENCE</scope>
    <source>
        <strain evidence="10">ChiHjej12B11-7776</strain>
    </source>
</reference>
<comment type="function">
    <text evidence="8">Negatively regulates transcription of bacterial ribonucleotide reductase nrd genes and operons by binding to NrdR-boxes.</text>
</comment>
<dbReference type="InterPro" id="IPR005144">
    <property type="entry name" value="ATP-cone_dom"/>
</dbReference>
<keyword evidence="7 8" id="KW-0804">Transcription</keyword>
<dbReference type="HAMAP" id="MF_00440">
    <property type="entry name" value="NrdR"/>
    <property type="match status" value="1"/>
</dbReference>